<dbReference type="Pfam" id="PF01988">
    <property type="entry name" value="VIT1"/>
    <property type="match status" value="1"/>
</dbReference>
<dbReference type="RefSeq" id="WP_140846986.1">
    <property type="nucleotide sequence ID" value="NZ_RCZC01000001.1"/>
</dbReference>
<keyword evidence="4 5" id="KW-0472">Membrane</keyword>
<evidence type="ECO:0000256" key="2">
    <source>
        <dbReference type="ARBA" id="ARBA00022692"/>
    </source>
</evidence>
<feature type="transmembrane region" description="Helical" evidence="5">
    <location>
        <begin position="216"/>
        <end position="238"/>
    </location>
</feature>
<proteinExistence type="predicted"/>
<dbReference type="AlphaFoldDB" id="A0A502G338"/>
<accession>A0A502G338</accession>
<dbReference type="GO" id="GO:0030026">
    <property type="term" value="P:intracellular manganese ion homeostasis"/>
    <property type="evidence" value="ECO:0007669"/>
    <property type="project" value="InterPro"/>
</dbReference>
<feature type="transmembrane region" description="Helical" evidence="5">
    <location>
        <begin position="45"/>
        <end position="69"/>
    </location>
</feature>
<dbReference type="Proteomes" id="UP000319931">
    <property type="component" value="Unassembled WGS sequence"/>
</dbReference>
<keyword evidence="2 5" id="KW-0812">Transmembrane</keyword>
<comment type="caution">
    <text evidence="6">The sequence shown here is derived from an EMBL/GenBank/DDBJ whole genome shotgun (WGS) entry which is preliminary data.</text>
</comment>
<evidence type="ECO:0000256" key="3">
    <source>
        <dbReference type="ARBA" id="ARBA00022989"/>
    </source>
</evidence>
<dbReference type="PANTHER" id="PTHR31851">
    <property type="entry name" value="FE(2+)/MN(2+) TRANSPORTER PCL1"/>
    <property type="match status" value="1"/>
</dbReference>
<evidence type="ECO:0000256" key="4">
    <source>
        <dbReference type="ARBA" id="ARBA00023136"/>
    </source>
</evidence>
<dbReference type="InterPro" id="IPR008217">
    <property type="entry name" value="Ccc1_fam"/>
</dbReference>
<evidence type="ECO:0000313" key="6">
    <source>
        <dbReference type="EMBL" id="TPG56249.1"/>
    </source>
</evidence>
<dbReference type="CDD" id="cd02432">
    <property type="entry name" value="Nodulin-21_like_1"/>
    <property type="match status" value="1"/>
</dbReference>
<comment type="subcellular location">
    <subcellularLocation>
        <location evidence="1">Endomembrane system</location>
        <topology evidence="1">Multi-pass membrane protein</topology>
    </subcellularLocation>
</comment>
<feature type="transmembrane region" description="Helical" evidence="5">
    <location>
        <begin position="185"/>
        <end position="204"/>
    </location>
</feature>
<evidence type="ECO:0000256" key="1">
    <source>
        <dbReference type="ARBA" id="ARBA00004127"/>
    </source>
</evidence>
<evidence type="ECO:0000256" key="5">
    <source>
        <dbReference type="SAM" id="Phobius"/>
    </source>
</evidence>
<reference evidence="6 7" key="1">
    <citation type="journal article" date="2019" name="Environ. Microbiol.">
        <title>Species interactions and distinct microbial communities in high Arctic permafrost affected cryosols are associated with the CH4 and CO2 gas fluxes.</title>
        <authorList>
            <person name="Altshuler I."/>
            <person name="Hamel J."/>
            <person name="Turney S."/>
            <person name="Magnuson E."/>
            <person name="Levesque R."/>
            <person name="Greer C."/>
            <person name="Whyte L.G."/>
        </authorList>
    </citation>
    <scope>NUCLEOTIDE SEQUENCE [LARGE SCALE GENOMIC DNA]</scope>
    <source>
        <strain evidence="6 7">E6.1</strain>
    </source>
</reference>
<dbReference type="EMBL" id="RCZC01000001">
    <property type="protein sequence ID" value="TPG56249.1"/>
    <property type="molecule type" value="Genomic_DNA"/>
</dbReference>
<sequence>MSFLEATAQERADKAHGESHYVTRIGWLRAAVLGANDGLLSTSSLMVGVAAAAAGSSQIILTGVAGIVAGAMSMAAGEYVSVSSQADSEKADIERERLELEANPEHEMRELAAIYMKRGLPKALAVEVVTALSEHDALEAHTRDELGITDTSTANPLQAAIASAACFLAGGLPPVLTALLVPASAVLWAIAIVAVLTLGLLGAAGARTGGAPILPGVVRVMVWGSIAMAVTAGVGHVFHTAVG</sequence>
<feature type="transmembrane region" description="Helical" evidence="5">
    <location>
        <begin position="159"/>
        <end position="179"/>
    </location>
</feature>
<evidence type="ECO:0000313" key="7">
    <source>
        <dbReference type="Proteomes" id="UP000319931"/>
    </source>
</evidence>
<name>A0A502G338_9SPHN</name>
<dbReference type="GO" id="GO:0005384">
    <property type="term" value="F:manganese ion transmembrane transporter activity"/>
    <property type="evidence" value="ECO:0007669"/>
    <property type="project" value="InterPro"/>
</dbReference>
<keyword evidence="3 5" id="KW-1133">Transmembrane helix</keyword>
<organism evidence="6 7">
    <name type="scientific">Sphingomonas glacialis</name>
    <dbReference type="NCBI Taxonomy" id="658225"/>
    <lineage>
        <taxon>Bacteria</taxon>
        <taxon>Pseudomonadati</taxon>
        <taxon>Pseudomonadota</taxon>
        <taxon>Alphaproteobacteria</taxon>
        <taxon>Sphingomonadales</taxon>
        <taxon>Sphingomonadaceae</taxon>
        <taxon>Sphingomonas</taxon>
    </lineage>
</organism>
<gene>
    <name evidence="6" type="ORF">EAH76_01355</name>
</gene>
<keyword evidence="7" id="KW-1185">Reference proteome</keyword>
<dbReference type="OrthoDB" id="9789677at2"/>
<protein>
    <submittedName>
        <fullName evidence="6">VIT family protein</fullName>
    </submittedName>
</protein>
<dbReference type="GO" id="GO:0012505">
    <property type="term" value="C:endomembrane system"/>
    <property type="evidence" value="ECO:0007669"/>
    <property type="project" value="UniProtKB-SubCell"/>
</dbReference>